<keyword evidence="7" id="KW-1185">Reference proteome</keyword>
<feature type="repeat" description="ANK" evidence="3">
    <location>
        <begin position="421"/>
        <end position="449"/>
    </location>
</feature>
<evidence type="ECO:0000313" key="7">
    <source>
        <dbReference type="Proteomes" id="UP001302367"/>
    </source>
</evidence>
<reference evidence="5 7" key="2">
    <citation type="submission" date="2023-09" db="EMBL/GenBank/DDBJ databases">
        <title>Complete-Gapless Cercospora beticola genome.</title>
        <authorList>
            <person name="Wyatt N.A."/>
            <person name="Spanner R.E."/>
            <person name="Bolton M.D."/>
        </authorList>
    </citation>
    <scope>NUCLEOTIDE SEQUENCE [LARGE SCALE GENOMIC DNA]</scope>
    <source>
        <strain evidence="5">Cb09-40</strain>
    </source>
</reference>
<name>A0A2G5HE74_CERBT</name>
<dbReference type="SMART" id="SM00248">
    <property type="entry name" value="ANK"/>
    <property type="match status" value="6"/>
</dbReference>
<evidence type="ECO:0000256" key="2">
    <source>
        <dbReference type="ARBA" id="ARBA00023043"/>
    </source>
</evidence>
<feature type="repeat" description="ANK" evidence="3">
    <location>
        <begin position="170"/>
        <end position="202"/>
    </location>
</feature>
<keyword evidence="1" id="KW-0677">Repeat</keyword>
<dbReference type="Proteomes" id="UP000230605">
    <property type="component" value="Chromosome 9"/>
</dbReference>
<dbReference type="Pfam" id="PF00023">
    <property type="entry name" value="Ank"/>
    <property type="match status" value="2"/>
</dbReference>
<protein>
    <submittedName>
        <fullName evidence="4">Ankyrin repeat and KH domain-containing protein 1</fullName>
    </submittedName>
</protein>
<accession>A0A2G5HE74</accession>
<feature type="repeat" description="ANK" evidence="3">
    <location>
        <begin position="324"/>
        <end position="356"/>
    </location>
</feature>
<dbReference type="PANTHER" id="PTHR24198:SF165">
    <property type="entry name" value="ANKYRIN REPEAT-CONTAINING PROTEIN-RELATED"/>
    <property type="match status" value="1"/>
</dbReference>
<evidence type="ECO:0000313" key="4">
    <source>
        <dbReference type="EMBL" id="PIA90856.1"/>
    </source>
</evidence>
<organism evidence="4 6">
    <name type="scientific">Cercospora beticola</name>
    <name type="common">Sugarbeet leaf spot fungus</name>
    <dbReference type="NCBI Taxonomy" id="122368"/>
    <lineage>
        <taxon>Eukaryota</taxon>
        <taxon>Fungi</taxon>
        <taxon>Dikarya</taxon>
        <taxon>Ascomycota</taxon>
        <taxon>Pezizomycotina</taxon>
        <taxon>Dothideomycetes</taxon>
        <taxon>Dothideomycetidae</taxon>
        <taxon>Mycosphaerellales</taxon>
        <taxon>Mycosphaerellaceae</taxon>
        <taxon>Cercospora</taxon>
    </lineage>
</organism>
<evidence type="ECO:0000256" key="3">
    <source>
        <dbReference type="PROSITE-ProRule" id="PRU00023"/>
    </source>
</evidence>
<dbReference type="SUPFAM" id="SSF48403">
    <property type="entry name" value="Ankyrin repeat"/>
    <property type="match status" value="1"/>
</dbReference>
<dbReference type="PROSITE" id="PS50088">
    <property type="entry name" value="ANK_REPEAT"/>
    <property type="match status" value="3"/>
</dbReference>
<dbReference type="Proteomes" id="UP001302367">
    <property type="component" value="Chromosome 9"/>
</dbReference>
<evidence type="ECO:0000313" key="6">
    <source>
        <dbReference type="Proteomes" id="UP000230605"/>
    </source>
</evidence>
<sequence length="502" mass="55563">MPTLLDCPSEILDVIVEGLVVIIGIQNAVCLQTVCRAFDSSILHAICVRQVVSIYDTATPHLENRMNPKLRGKIYLRQSQTLTKTGVISDINSKLDDLLDDVDADRRGSRHEAVACAVQLKHNVEKGENVEAQNLLSGAIISGEIELTRLLLEGRSKMPFKAEVDGVTPYFQRPVHLAAAGGHFEILKLLLAYGAQAYNPSATTLEWDQKSRYPLRLFGVPPTPLRLAICHGHTEIVHLLLRSQNRPPDTSIEYSRCILAAGEAGRIDLIDELCKVMGRHWTEFNGLGRELMMVAVQHNRKEVVSMILDSGIPTNLAIHRARGDCPSILYLAAYRGHTALVELLMSRGASLTFNPKGSTRDCLPIEGAAEGGHQELVEMLIDKGADPAPSLRSAAKGGHAGLVAYLLDRFPNVLNRDGGDHGRQAMHMALQFGNLTIIKLLVEAGVQLDDGALYFHRRPWPLFLATHLMKLGAHDLGSLQYKEWNTHYSRGIFISERTWQWI</sequence>
<dbReference type="InterPro" id="IPR002110">
    <property type="entry name" value="Ankyrin_rpt"/>
</dbReference>
<dbReference type="Pfam" id="PF12796">
    <property type="entry name" value="Ank_2"/>
    <property type="match status" value="1"/>
</dbReference>
<dbReference type="Gene3D" id="1.25.40.20">
    <property type="entry name" value="Ankyrin repeat-containing domain"/>
    <property type="match status" value="1"/>
</dbReference>
<dbReference type="AlphaFoldDB" id="A0A2G5HE74"/>
<evidence type="ECO:0000313" key="5">
    <source>
        <dbReference type="EMBL" id="WPB08466.1"/>
    </source>
</evidence>
<dbReference type="EMBL" id="CP134192">
    <property type="protein sequence ID" value="WPB08466.1"/>
    <property type="molecule type" value="Genomic_DNA"/>
</dbReference>
<dbReference type="OrthoDB" id="4772757at2759"/>
<evidence type="ECO:0000256" key="1">
    <source>
        <dbReference type="ARBA" id="ARBA00022737"/>
    </source>
</evidence>
<dbReference type="EMBL" id="LKMD01000107">
    <property type="protein sequence ID" value="PIA90856.1"/>
    <property type="molecule type" value="Genomic_DNA"/>
</dbReference>
<dbReference type="PANTHER" id="PTHR24198">
    <property type="entry name" value="ANKYRIN REPEAT AND PROTEIN KINASE DOMAIN-CONTAINING PROTEIN"/>
    <property type="match status" value="1"/>
</dbReference>
<dbReference type="InterPro" id="IPR036770">
    <property type="entry name" value="Ankyrin_rpt-contain_sf"/>
</dbReference>
<gene>
    <name evidence="4" type="ORF">CB0940_11593</name>
    <name evidence="5" type="ORF">RHO25_013132</name>
</gene>
<dbReference type="PROSITE" id="PS50297">
    <property type="entry name" value="ANK_REP_REGION"/>
    <property type="match status" value="3"/>
</dbReference>
<reference evidence="4 6" key="1">
    <citation type="submission" date="2015-10" db="EMBL/GenBank/DDBJ databases">
        <title>The cercosporin biosynthetic gene cluster was horizontally transferred to several fungal lineages and shown to be expanded in Cercospora beticola based on microsynteny with recipient genomes.</title>
        <authorList>
            <person name="De Jonge R."/>
            <person name="Ebert M.K."/>
            <person name="Suttle J.C."/>
            <person name="Jurick Ii W.M."/>
            <person name="Secor G.A."/>
            <person name="Thomma B.P."/>
            <person name="Van De Peer Y."/>
            <person name="Bolton M.D."/>
        </authorList>
    </citation>
    <scope>NUCLEOTIDE SEQUENCE [LARGE SCALE GENOMIC DNA]</scope>
    <source>
        <strain evidence="4 6">09-40</strain>
    </source>
</reference>
<keyword evidence="2 3" id="KW-0040">ANK repeat</keyword>
<proteinExistence type="predicted"/>